<protein>
    <submittedName>
        <fullName evidence="1">Uncharacterized protein</fullName>
    </submittedName>
</protein>
<accession>A0AAV7IC99</accession>
<name>A0AAV7IC99_COTGL</name>
<gene>
    <name evidence="1" type="ORF">KQX54_019177</name>
</gene>
<dbReference type="AlphaFoldDB" id="A0AAV7IC99"/>
<comment type="caution">
    <text evidence="1">The sequence shown here is derived from an EMBL/GenBank/DDBJ whole genome shotgun (WGS) entry which is preliminary data.</text>
</comment>
<evidence type="ECO:0000313" key="1">
    <source>
        <dbReference type="EMBL" id="KAH0550400.1"/>
    </source>
</evidence>
<keyword evidence="2" id="KW-1185">Reference proteome</keyword>
<organism evidence="1 2">
    <name type="scientific">Cotesia glomerata</name>
    <name type="common">Lepidopteran parasitic wasp</name>
    <name type="synonym">Apanteles glomeratus</name>
    <dbReference type="NCBI Taxonomy" id="32391"/>
    <lineage>
        <taxon>Eukaryota</taxon>
        <taxon>Metazoa</taxon>
        <taxon>Ecdysozoa</taxon>
        <taxon>Arthropoda</taxon>
        <taxon>Hexapoda</taxon>
        <taxon>Insecta</taxon>
        <taxon>Pterygota</taxon>
        <taxon>Neoptera</taxon>
        <taxon>Endopterygota</taxon>
        <taxon>Hymenoptera</taxon>
        <taxon>Apocrita</taxon>
        <taxon>Ichneumonoidea</taxon>
        <taxon>Braconidae</taxon>
        <taxon>Microgastrinae</taxon>
        <taxon>Cotesia</taxon>
    </lineage>
</organism>
<proteinExistence type="predicted"/>
<sequence length="123" mass="13645">MSVLARGHSDPVFFSGYPEEVLSRNIKTKRISGYPLAASNPTESEIQMVRVNGIGVDSAPTYGHIPRTCEDETWVGMSEGTLNMQSKIRFKGPAVGREKSWAGRIQVKRCMRANPTPFRGFRG</sequence>
<dbReference type="Proteomes" id="UP000826195">
    <property type="component" value="Unassembled WGS sequence"/>
</dbReference>
<evidence type="ECO:0000313" key="2">
    <source>
        <dbReference type="Proteomes" id="UP000826195"/>
    </source>
</evidence>
<dbReference type="EMBL" id="JAHXZJ010001864">
    <property type="protein sequence ID" value="KAH0550400.1"/>
    <property type="molecule type" value="Genomic_DNA"/>
</dbReference>
<reference evidence="1 2" key="1">
    <citation type="journal article" date="2021" name="J. Hered.">
        <title>A chromosome-level genome assembly of the parasitoid wasp, Cotesia glomerata (Hymenoptera: Braconidae).</title>
        <authorList>
            <person name="Pinto B.J."/>
            <person name="Weis J.J."/>
            <person name="Gamble T."/>
            <person name="Ode P.J."/>
            <person name="Paul R."/>
            <person name="Zaspel J.M."/>
        </authorList>
    </citation>
    <scope>NUCLEOTIDE SEQUENCE [LARGE SCALE GENOMIC DNA]</scope>
    <source>
        <strain evidence="1">CgM1</strain>
    </source>
</reference>